<dbReference type="Proteomes" id="UP000265520">
    <property type="component" value="Unassembled WGS sequence"/>
</dbReference>
<comment type="caution">
    <text evidence="1">The sequence shown here is derived from an EMBL/GenBank/DDBJ whole genome shotgun (WGS) entry which is preliminary data.</text>
</comment>
<sequence length="57" mass="6596">MASNPSLLSSNITTGGGLYLQALRCLSQKKAQRYKNEIEYLALLYRRAFIYPQRWAK</sequence>
<proteinExistence type="predicted"/>
<dbReference type="EMBL" id="LXQA010962870">
    <property type="protein sequence ID" value="MCI78959.1"/>
    <property type="molecule type" value="Genomic_DNA"/>
</dbReference>
<protein>
    <submittedName>
        <fullName evidence="1">Uncharacterized protein</fullName>
    </submittedName>
</protein>
<feature type="non-terminal residue" evidence="1">
    <location>
        <position position="57"/>
    </location>
</feature>
<dbReference type="AlphaFoldDB" id="A0A392UVD7"/>
<evidence type="ECO:0000313" key="2">
    <source>
        <dbReference type="Proteomes" id="UP000265520"/>
    </source>
</evidence>
<gene>
    <name evidence="1" type="ORF">A2U01_0100230</name>
</gene>
<reference evidence="1 2" key="1">
    <citation type="journal article" date="2018" name="Front. Plant Sci.">
        <title>Red Clover (Trifolium pratense) and Zigzag Clover (T. medium) - A Picture of Genomic Similarities and Differences.</title>
        <authorList>
            <person name="Dluhosova J."/>
            <person name="Istvanek J."/>
            <person name="Nedelnik J."/>
            <person name="Repkova J."/>
        </authorList>
    </citation>
    <scope>NUCLEOTIDE SEQUENCE [LARGE SCALE GENOMIC DNA]</scope>
    <source>
        <strain evidence="2">cv. 10/8</strain>
        <tissue evidence="1">Leaf</tissue>
    </source>
</reference>
<organism evidence="1 2">
    <name type="scientific">Trifolium medium</name>
    <dbReference type="NCBI Taxonomy" id="97028"/>
    <lineage>
        <taxon>Eukaryota</taxon>
        <taxon>Viridiplantae</taxon>
        <taxon>Streptophyta</taxon>
        <taxon>Embryophyta</taxon>
        <taxon>Tracheophyta</taxon>
        <taxon>Spermatophyta</taxon>
        <taxon>Magnoliopsida</taxon>
        <taxon>eudicotyledons</taxon>
        <taxon>Gunneridae</taxon>
        <taxon>Pentapetalae</taxon>
        <taxon>rosids</taxon>
        <taxon>fabids</taxon>
        <taxon>Fabales</taxon>
        <taxon>Fabaceae</taxon>
        <taxon>Papilionoideae</taxon>
        <taxon>50 kb inversion clade</taxon>
        <taxon>NPAAA clade</taxon>
        <taxon>Hologalegina</taxon>
        <taxon>IRL clade</taxon>
        <taxon>Trifolieae</taxon>
        <taxon>Trifolium</taxon>
    </lineage>
</organism>
<evidence type="ECO:0000313" key="1">
    <source>
        <dbReference type="EMBL" id="MCI78959.1"/>
    </source>
</evidence>
<name>A0A392UVD7_9FABA</name>
<keyword evidence="2" id="KW-1185">Reference proteome</keyword>
<accession>A0A392UVD7</accession>